<dbReference type="AlphaFoldDB" id="A0AAE0W9V5"/>
<evidence type="ECO:0000313" key="2">
    <source>
        <dbReference type="EMBL" id="KAK3605610.1"/>
    </source>
</evidence>
<feature type="region of interest" description="Disordered" evidence="1">
    <location>
        <begin position="47"/>
        <end position="71"/>
    </location>
</feature>
<dbReference type="EMBL" id="JAEAOA010001643">
    <property type="protein sequence ID" value="KAK3605610.1"/>
    <property type="molecule type" value="Genomic_DNA"/>
</dbReference>
<gene>
    <name evidence="2" type="ORF">CHS0354_027272</name>
</gene>
<sequence>MRSALLINGIRLDLKRKCFEYYSKQHSMLSYSEEEEGACGAELSVTNDQAKASTSSLKPTEKPPCEPHQNN</sequence>
<keyword evidence="3" id="KW-1185">Reference proteome</keyword>
<protein>
    <submittedName>
        <fullName evidence="2">Uncharacterized protein</fullName>
    </submittedName>
</protein>
<reference evidence="2" key="3">
    <citation type="submission" date="2023-05" db="EMBL/GenBank/DDBJ databases">
        <authorList>
            <person name="Smith C.H."/>
        </authorList>
    </citation>
    <scope>NUCLEOTIDE SEQUENCE</scope>
    <source>
        <strain evidence="2">CHS0354</strain>
        <tissue evidence="2">Mantle</tissue>
    </source>
</reference>
<name>A0AAE0W9V5_9BIVA</name>
<comment type="caution">
    <text evidence="2">The sequence shown here is derived from an EMBL/GenBank/DDBJ whole genome shotgun (WGS) entry which is preliminary data.</text>
</comment>
<feature type="compositionally biased region" description="Polar residues" evidence="1">
    <location>
        <begin position="47"/>
        <end position="58"/>
    </location>
</feature>
<reference evidence="2" key="2">
    <citation type="journal article" date="2021" name="Genome Biol. Evol.">
        <title>Developing a high-quality reference genome for a parasitic bivalve with doubly uniparental inheritance (Bivalvia: Unionida).</title>
        <authorList>
            <person name="Smith C.H."/>
        </authorList>
    </citation>
    <scope>NUCLEOTIDE SEQUENCE</scope>
    <source>
        <strain evidence="2">CHS0354</strain>
        <tissue evidence="2">Mantle</tissue>
    </source>
</reference>
<organism evidence="2 3">
    <name type="scientific">Potamilus streckersoni</name>
    <dbReference type="NCBI Taxonomy" id="2493646"/>
    <lineage>
        <taxon>Eukaryota</taxon>
        <taxon>Metazoa</taxon>
        <taxon>Spiralia</taxon>
        <taxon>Lophotrochozoa</taxon>
        <taxon>Mollusca</taxon>
        <taxon>Bivalvia</taxon>
        <taxon>Autobranchia</taxon>
        <taxon>Heteroconchia</taxon>
        <taxon>Palaeoheterodonta</taxon>
        <taxon>Unionida</taxon>
        <taxon>Unionoidea</taxon>
        <taxon>Unionidae</taxon>
        <taxon>Ambleminae</taxon>
        <taxon>Lampsilini</taxon>
        <taxon>Potamilus</taxon>
    </lineage>
</organism>
<evidence type="ECO:0000256" key="1">
    <source>
        <dbReference type="SAM" id="MobiDB-lite"/>
    </source>
</evidence>
<dbReference type="Proteomes" id="UP001195483">
    <property type="component" value="Unassembled WGS sequence"/>
</dbReference>
<proteinExistence type="predicted"/>
<accession>A0AAE0W9V5</accession>
<reference evidence="2" key="1">
    <citation type="journal article" date="2021" name="Genome Biol. Evol.">
        <title>A High-Quality Reference Genome for a Parasitic Bivalve with Doubly Uniparental Inheritance (Bivalvia: Unionida).</title>
        <authorList>
            <person name="Smith C.H."/>
        </authorList>
    </citation>
    <scope>NUCLEOTIDE SEQUENCE</scope>
    <source>
        <strain evidence="2">CHS0354</strain>
    </source>
</reference>
<evidence type="ECO:0000313" key="3">
    <source>
        <dbReference type="Proteomes" id="UP001195483"/>
    </source>
</evidence>